<feature type="domain" description="C2H2-type" evidence="13">
    <location>
        <begin position="626"/>
        <end position="648"/>
    </location>
</feature>
<dbReference type="EMBL" id="JAIZAY010000023">
    <property type="protein sequence ID" value="KAJ8019848.1"/>
    <property type="molecule type" value="Genomic_DNA"/>
</dbReference>
<evidence type="ECO:0000256" key="5">
    <source>
        <dbReference type="ARBA" id="ARBA00022833"/>
    </source>
</evidence>
<dbReference type="PANTHER" id="PTHR23235">
    <property type="entry name" value="KRUEPPEL-LIKE TRANSCRIPTION FACTOR"/>
    <property type="match status" value="1"/>
</dbReference>
<evidence type="ECO:0000313" key="14">
    <source>
        <dbReference type="EMBL" id="KAJ8019848.1"/>
    </source>
</evidence>
<evidence type="ECO:0000256" key="11">
    <source>
        <dbReference type="SAM" id="Coils"/>
    </source>
</evidence>
<organism evidence="14 15">
    <name type="scientific">Holothuria leucospilota</name>
    <name type="common">Black long sea cucumber</name>
    <name type="synonym">Mertensiothuria leucospilota</name>
    <dbReference type="NCBI Taxonomy" id="206669"/>
    <lineage>
        <taxon>Eukaryota</taxon>
        <taxon>Metazoa</taxon>
        <taxon>Echinodermata</taxon>
        <taxon>Eleutherozoa</taxon>
        <taxon>Echinozoa</taxon>
        <taxon>Holothuroidea</taxon>
        <taxon>Aspidochirotacea</taxon>
        <taxon>Aspidochirotida</taxon>
        <taxon>Holothuriidae</taxon>
        <taxon>Holothuria</taxon>
    </lineage>
</organism>
<dbReference type="PANTHER" id="PTHR23235:SF142">
    <property type="entry name" value="ZINC FINGER PROTEIN 384"/>
    <property type="match status" value="1"/>
</dbReference>
<keyword evidence="5" id="KW-0862">Zinc</keyword>
<feature type="domain" description="C2H2-type" evidence="13">
    <location>
        <begin position="542"/>
        <end position="569"/>
    </location>
</feature>
<evidence type="ECO:0000256" key="6">
    <source>
        <dbReference type="ARBA" id="ARBA00023015"/>
    </source>
</evidence>
<name>A0A9Q1BBX4_HOLLE</name>
<evidence type="ECO:0000259" key="13">
    <source>
        <dbReference type="PROSITE" id="PS50157"/>
    </source>
</evidence>
<evidence type="ECO:0000256" key="3">
    <source>
        <dbReference type="ARBA" id="ARBA00022737"/>
    </source>
</evidence>
<dbReference type="FunFam" id="3.30.160.60:FF:000325">
    <property type="entry name" value="ZFP90 zinc finger protein"/>
    <property type="match status" value="1"/>
</dbReference>
<keyword evidence="6" id="KW-0805">Transcription regulation</keyword>
<dbReference type="SMART" id="SM00355">
    <property type="entry name" value="ZnF_C2H2"/>
    <property type="match status" value="6"/>
</dbReference>
<dbReference type="PROSITE" id="PS00028">
    <property type="entry name" value="ZINC_FINGER_C2H2_1"/>
    <property type="match status" value="6"/>
</dbReference>
<dbReference type="GO" id="GO:0000981">
    <property type="term" value="F:DNA-binding transcription factor activity, RNA polymerase II-specific"/>
    <property type="evidence" value="ECO:0007669"/>
    <property type="project" value="TreeGrafter"/>
</dbReference>
<evidence type="ECO:0000256" key="9">
    <source>
        <dbReference type="ARBA" id="ARBA00023242"/>
    </source>
</evidence>
<dbReference type="GO" id="GO:0005634">
    <property type="term" value="C:nucleus"/>
    <property type="evidence" value="ECO:0007669"/>
    <property type="project" value="UniProtKB-SubCell"/>
</dbReference>
<feature type="region of interest" description="Disordered" evidence="12">
    <location>
        <begin position="160"/>
        <end position="183"/>
    </location>
</feature>
<evidence type="ECO:0000256" key="4">
    <source>
        <dbReference type="ARBA" id="ARBA00022771"/>
    </source>
</evidence>
<dbReference type="FunFam" id="3.30.160.60:FF:001732">
    <property type="entry name" value="Zgc:162936"/>
    <property type="match status" value="1"/>
</dbReference>
<keyword evidence="7" id="KW-0238">DNA-binding</keyword>
<gene>
    <name evidence="14" type="ORF">HOLleu_41613</name>
</gene>
<feature type="compositionally biased region" description="Polar residues" evidence="12">
    <location>
        <begin position="107"/>
        <end position="121"/>
    </location>
</feature>
<dbReference type="Proteomes" id="UP001152320">
    <property type="component" value="Chromosome 23"/>
</dbReference>
<dbReference type="SUPFAM" id="SSF57667">
    <property type="entry name" value="beta-beta-alpha zinc fingers"/>
    <property type="match status" value="3"/>
</dbReference>
<feature type="coiled-coil region" evidence="11">
    <location>
        <begin position="3"/>
        <end position="30"/>
    </location>
</feature>
<dbReference type="FunFam" id="3.30.160.60:FF:000303">
    <property type="entry name" value="Zinc finger protein 41"/>
    <property type="match status" value="1"/>
</dbReference>
<proteinExistence type="predicted"/>
<feature type="compositionally biased region" description="Polar residues" evidence="12">
    <location>
        <begin position="41"/>
        <end position="51"/>
    </location>
</feature>
<evidence type="ECO:0000256" key="7">
    <source>
        <dbReference type="ARBA" id="ARBA00023125"/>
    </source>
</evidence>
<keyword evidence="11" id="KW-0175">Coiled coil</keyword>
<dbReference type="GO" id="GO:0008270">
    <property type="term" value="F:zinc ion binding"/>
    <property type="evidence" value="ECO:0007669"/>
    <property type="project" value="UniProtKB-KW"/>
</dbReference>
<accession>A0A9Q1BBX4</accession>
<feature type="domain" description="C2H2-type" evidence="13">
    <location>
        <begin position="598"/>
        <end position="625"/>
    </location>
</feature>
<evidence type="ECO:0000313" key="15">
    <source>
        <dbReference type="Proteomes" id="UP001152320"/>
    </source>
</evidence>
<feature type="domain" description="C2H2-type" evidence="13">
    <location>
        <begin position="503"/>
        <end position="532"/>
    </location>
</feature>
<feature type="region of interest" description="Disordered" evidence="12">
    <location>
        <begin position="410"/>
        <end position="444"/>
    </location>
</feature>
<keyword evidence="8" id="KW-0804">Transcription</keyword>
<evidence type="ECO:0000256" key="8">
    <source>
        <dbReference type="ARBA" id="ARBA00023163"/>
    </source>
</evidence>
<dbReference type="GO" id="GO:0045893">
    <property type="term" value="P:positive regulation of DNA-templated transcription"/>
    <property type="evidence" value="ECO:0007669"/>
    <property type="project" value="UniProtKB-ARBA"/>
</dbReference>
<dbReference type="GO" id="GO:0000978">
    <property type="term" value="F:RNA polymerase II cis-regulatory region sequence-specific DNA binding"/>
    <property type="evidence" value="ECO:0007669"/>
    <property type="project" value="TreeGrafter"/>
</dbReference>
<feature type="domain" description="C2H2-type" evidence="13">
    <location>
        <begin position="474"/>
        <end position="502"/>
    </location>
</feature>
<reference evidence="14" key="1">
    <citation type="submission" date="2021-10" db="EMBL/GenBank/DDBJ databases">
        <title>Tropical sea cucumber genome reveals ecological adaptation and Cuvierian tubules defense mechanism.</title>
        <authorList>
            <person name="Chen T."/>
        </authorList>
    </citation>
    <scope>NUCLEOTIDE SEQUENCE</scope>
    <source>
        <strain evidence="14">Nanhai2018</strain>
        <tissue evidence="14">Muscle</tissue>
    </source>
</reference>
<dbReference type="AlphaFoldDB" id="A0A9Q1BBX4"/>
<feature type="compositionally biased region" description="Polar residues" evidence="12">
    <location>
        <begin position="89"/>
        <end position="98"/>
    </location>
</feature>
<feature type="domain" description="C2H2-type" evidence="13">
    <location>
        <begin position="570"/>
        <end position="597"/>
    </location>
</feature>
<evidence type="ECO:0000256" key="10">
    <source>
        <dbReference type="PROSITE-ProRule" id="PRU00042"/>
    </source>
</evidence>
<dbReference type="GO" id="GO:0005694">
    <property type="term" value="C:chromosome"/>
    <property type="evidence" value="ECO:0007669"/>
    <property type="project" value="UniProtKB-ARBA"/>
</dbReference>
<dbReference type="InterPro" id="IPR036236">
    <property type="entry name" value="Znf_C2H2_sf"/>
</dbReference>
<dbReference type="InterPro" id="IPR013087">
    <property type="entry name" value="Znf_C2H2_type"/>
</dbReference>
<evidence type="ECO:0000256" key="2">
    <source>
        <dbReference type="ARBA" id="ARBA00022723"/>
    </source>
</evidence>
<feature type="compositionally biased region" description="Basic and acidic residues" evidence="12">
    <location>
        <begin position="59"/>
        <end position="69"/>
    </location>
</feature>
<dbReference type="Pfam" id="PF00096">
    <property type="entry name" value="zf-C2H2"/>
    <property type="match status" value="3"/>
</dbReference>
<dbReference type="Gene3D" id="3.30.160.60">
    <property type="entry name" value="Classic Zinc Finger"/>
    <property type="match status" value="5"/>
</dbReference>
<dbReference type="OrthoDB" id="8113227at2759"/>
<feature type="region of interest" description="Disordered" evidence="12">
    <location>
        <begin position="41"/>
        <end position="121"/>
    </location>
</feature>
<dbReference type="PROSITE" id="PS50157">
    <property type="entry name" value="ZINC_FINGER_C2H2_2"/>
    <property type="match status" value="6"/>
</dbReference>
<evidence type="ECO:0000256" key="12">
    <source>
        <dbReference type="SAM" id="MobiDB-lite"/>
    </source>
</evidence>
<keyword evidence="3" id="KW-0677">Repeat</keyword>
<keyword evidence="4 10" id="KW-0863">Zinc-finger</keyword>
<keyword evidence="15" id="KW-1185">Reference proteome</keyword>
<keyword evidence="2" id="KW-0479">Metal-binding</keyword>
<keyword evidence="9" id="KW-0539">Nucleus</keyword>
<comment type="subcellular location">
    <subcellularLocation>
        <location evidence="1">Nucleus</location>
    </subcellularLocation>
</comment>
<comment type="caution">
    <text evidence="14">The sequence shown here is derived from an EMBL/GenBank/DDBJ whole genome shotgun (WGS) entry which is preliminary data.</text>
</comment>
<sequence>MSCKTKEDDLKEAEELLAVKDRRIKELERILLKAQMLLQNAGVSDILTSSPDGVEDENTDKIMRVKPDSHQGGSTESEIQPDRRPSEGSVDNEQSSQNSERRREYSPKSSQETLDNSSTVVRNASAIPVNLDVSVSSQSGVVTHTPSSKVSDRDALSVEVSTSGPTTSAVISPTNKLSSTMPTKSGELVCAENSREYVSPSTSPSRIMVVPTTTKECNTVPHVSPVTINSSPDSTALLFRQRDSSQLTPTVNNYNASRLNFVATGTSPSSGSPVSTLKYTTSPVPSCATTSGSFTSTSYASIVNTVSSPGTTSCSSVSASSARVVTVPLLTTTSGSLICRSQVDLEDTISVLSSSDPKVTSAVDGSTPATKSVESTRILGDANMKGQLGDVAIYFADDFENFDIAQEETVSMESDISKQDADNDDDEEETFVPPSDFQSTIGKGSKTHGKYFPDLFDFACQEQNHQPTKRLQKNVCGECGKVFASKRILRQHVKIIHESEQTYLCNVCQKVFRHLHNLNIHKQNQNHFSEGEKHLAKERKLFKCSICHKTFRQKSNLQDHVRLHSGDRPFGCSYCDRKFAQISNCRKHELTHTGKRPFSCDQCHKTFTSSSNLKRHQVAHSLHKNYLCPICGNAFTQKWNLTKHEKKHKTCHKSKSSESIVISKSEANKVISSPAIEVKVVHIL</sequence>
<evidence type="ECO:0000256" key="1">
    <source>
        <dbReference type="ARBA" id="ARBA00004123"/>
    </source>
</evidence>
<protein>
    <recommendedName>
        <fullName evidence="13">C2H2-type domain-containing protein</fullName>
    </recommendedName>
</protein>